<sequence length="124" mass="14657">MFNFSKKKTLCLIQKKDGESFIFLFSGNIIPSSHKTFLKIFNLQWTLKKGMKLLSCILTYFLLLIFEIMQYISSVYFDTYLSVKILGNSVYSYLCLYLFLNFFKKKGFAFSKENEIENSKIKKL</sequence>
<protein>
    <submittedName>
        <fullName evidence="2">Uncharacterized protein</fullName>
    </submittedName>
</protein>
<gene>
    <name evidence="2" type="ORF">RFI_31836</name>
</gene>
<keyword evidence="3" id="KW-1185">Reference proteome</keyword>
<feature type="transmembrane region" description="Helical" evidence="1">
    <location>
        <begin position="85"/>
        <end position="103"/>
    </location>
</feature>
<keyword evidence="1" id="KW-1133">Transmembrane helix</keyword>
<dbReference type="AlphaFoldDB" id="X6LXU9"/>
<evidence type="ECO:0000313" key="2">
    <source>
        <dbReference type="EMBL" id="ETO05560.1"/>
    </source>
</evidence>
<keyword evidence="1" id="KW-0812">Transmembrane</keyword>
<dbReference type="EMBL" id="ASPP01027979">
    <property type="protein sequence ID" value="ETO05560.1"/>
    <property type="molecule type" value="Genomic_DNA"/>
</dbReference>
<proteinExistence type="predicted"/>
<accession>X6LXU9</accession>
<dbReference type="Proteomes" id="UP000023152">
    <property type="component" value="Unassembled WGS sequence"/>
</dbReference>
<keyword evidence="1" id="KW-0472">Membrane</keyword>
<evidence type="ECO:0000313" key="3">
    <source>
        <dbReference type="Proteomes" id="UP000023152"/>
    </source>
</evidence>
<comment type="caution">
    <text evidence="2">The sequence shown here is derived from an EMBL/GenBank/DDBJ whole genome shotgun (WGS) entry which is preliminary data.</text>
</comment>
<reference evidence="2 3" key="1">
    <citation type="journal article" date="2013" name="Curr. Biol.">
        <title>The Genome of the Foraminiferan Reticulomyxa filosa.</title>
        <authorList>
            <person name="Glockner G."/>
            <person name="Hulsmann N."/>
            <person name="Schleicher M."/>
            <person name="Noegel A.A."/>
            <person name="Eichinger L."/>
            <person name="Gallinger C."/>
            <person name="Pawlowski J."/>
            <person name="Sierra R."/>
            <person name="Euteneuer U."/>
            <person name="Pillet L."/>
            <person name="Moustafa A."/>
            <person name="Platzer M."/>
            <person name="Groth M."/>
            <person name="Szafranski K."/>
            <person name="Schliwa M."/>
        </authorList>
    </citation>
    <scope>NUCLEOTIDE SEQUENCE [LARGE SCALE GENOMIC DNA]</scope>
</reference>
<evidence type="ECO:0000256" key="1">
    <source>
        <dbReference type="SAM" id="Phobius"/>
    </source>
</evidence>
<organism evidence="2 3">
    <name type="scientific">Reticulomyxa filosa</name>
    <dbReference type="NCBI Taxonomy" id="46433"/>
    <lineage>
        <taxon>Eukaryota</taxon>
        <taxon>Sar</taxon>
        <taxon>Rhizaria</taxon>
        <taxon>Retaria</taxon>
        <taxon>Foraminifera</taxon>
        <taxon>Monothalamids</taxon>
        <taxon>Reticulomyxidae</taxon>
        <taxon>Reticulomyxa</taxon>
    </lineage>
</organism>
<name>X6LXU9_RETFI</name>
<feature type="transmembrane region" description="Helical" evidence="1">
    <location>
        <begin position="53"/>
        <end position="73"/>
    </location>
</feature>